<organism evidence="2 3">
    <name type="scientific">Conyzicola lurida</name>
    <dbReference type="NCBI Taxonomy" id="1172621"/>
    <lineage>
        <taxon>Bacteria</taxon>
        <taxon>Bacillati</taxon>
        <taxon>Actinomycetota</taxon>
        <taxon>Actinomycetes</taxon>
        <taxon>Micrococcales</taxon>
        <taxon>Microbacteriaceae</taxon>
        <taxon>Conyzicola</taxon>
    </lineage>
</organism>
<comment type="caution">
    <text evidence="2">The sequence shown here is derived from an EMBL/GenBank/DDBJ whole genome shotgun (WGS) entry which is preliminary data.</text>
</comment>
<keyword evidence="3" id="KW-1185">Reference proteome</keyword>
<evidence type="ECO:0000256" key="1">
    <source>
        <dbReference type="SAM" id="Phobius"/>
    </source>
</evidence>
<keyword evidence="1" id="KW-1133">Transmembrane helix</keyword>
<dbReference type="Pfam" id="PF19616">
    <property type="entry name" value="DUF6121"/>
    <property type="match status" value="1"/>
</dbReference>
<dbReference type="Proteomes" id="UP000536685">
    <property type="component" value="Unassembled WGS sequence"/>
</dbReference>
<dbReference type="EMBL" id="JACHMJ010000001">
    <property type="protein sequence ID" value="MBB5841812.1"/>
    <property type="molecule type" value="Genomic_DNA"/>
</dbReference>
<dbReference type="RefSeq" id="WP_184232702.1">
    <property type="nucleotide sequence ID" value="NZ_JACHMJ010000001.1"/>
</dbReference>
<evidence type="ECO:0000313" key="3">
    <source>
        <dbReference type="Proteomes" id="UP000536685"/>
    </source>
</evidence>
<proteinExistence type="predicted"/>
<dbReference type="AlphaFoldDB" id="A0A841AIJ3"/>
<feature type="transmembrane region" description="Helical" evidence="1">
    <location>
        <begin position="111"/>
        <end position="141"/>
    </location>
</feature>
<reference evidence="2 3" key="1">
    <citation type="submission" date="2020-08" db="EMBL/GenBank/DDBJ databases">
        <title>Sequencing the genomes of 1000 actinobacteria strains.</title>
        <authorList>
            <person name="Klenk H.-P."/>
        </authorList>
    </citation>
    <scope>NUCLEOTIDE SEQUENCE [LARGE SCALE GENOMIC DNA]</scope>
    <source>
        <strain evidence="2 3">DSM 105784</strain>
    </source>
</reference>
<feature type="transmembrane region" description="Helical" evidence="1">
    <location>
        <begin position="16"/>
        <end position="40"/>
    </location>
</feature>
<keyword evidence="1" id="KW-0812">Transmembrane</keyword>
<name>A0A841AIJ3_9MICO</name>
<feature type="transmembrane region" description="Helical" evidence="1">
    <location>
        <begin position="52"/>
        <end position="73"/>
    </location>
</feature>
<dbReference type="InterPro" id="IPR046124">
    <property type="entry name" value="DUF6121"/>
</dbReference>
<sequence>MADSPRQLPPPADPRMLAVLVVVTYAAAVIALWGFVSLALDVNVVAQTDAGPLLGPAMVLASVVVTFVALLRVRRRRSPVVAGVLAAASVYVVMLVVGAVGYTLIRADAAWLVLFVGAYALSPFVLGAAVLAGAAVVVMWASTRR</sequence>
<gene>
    <name evidence="2" type="ORF">HD599_000135</name>
</gene>
<keyword evidence="2" id="KW-0378">Hydrolase</keyword>
<accession>A0A841AIJ3</accession>
<feature type="transmembrane region" description="Helical" evidence="1">
    <location>
        <begin position="80"/>
        <end position="105"/>
    </location>
</feature>
<protein>
    <submittedName>
        <fullName evidence="2">Membrane-associated HD superfamily phosphohydrolase</fullName>
    </submittedName>
</protein>
<keyword evidence="1" id="KW-0472">Membrane</keyword>
<evidence type="ECO:0000313" key="2">
    <source>
        <dbReference type="EMBL" id="MBB5841812.1"/>
    </source>
</evidence>
<dbReference type="GO" id="GO:0016787">
    <property type="term" value="F:hydrolase activity"/>
    <property type="evidence" value="ECO:0007669"/>
    <property type="project" value="UniProtKB-KW"/>
</dbReference>